<proteinExistence type="predicted"/>
<reference evidence="1" key="1">
    <citation type="submission" date="2020-11" db="EMBL/GenBank/DDBJ databases">
        <title>Enhanced detection system for hospital associated transmission using whole genome sequencing surveillance.</title>
        <authorList>
            <person name="Harrison L.H."/>
            <person name="Van Tyne D."/>
            <person name="Marsh J.W."/>
            <person name="Griffith M.P."/>
            <person name="Snyder D.J."/>
            <person name="Cooper V.S."/>
            <person name="Mustapha M."/>
        </authorList>
    </citation>
    <scope>NUCLEOTIDE SEQUENCE</scope>
    <source>
        <strain evidence="1">PR00070</strain>
    </source>
</reference>
<dbReference type="EMBL" id="JADSJR010000025">
    <property type="protein sequence ID" value="MBG2915815.1"/>
    <property type="molecule type" value="Genomic_DNA"/>
</dbReference>
<protein>
    <submittedName>
        <fullName evidence="1">Uncharacterized protein</fullName>
    </submittedName>
</protein>
<gene>
    <name evidence="1" type="ORF">I4901_15710</name>
</gene>
<dbReference type="RefSeq" id="WP_196563941.1">
    <property type="nucleotide sequence ID" value="NZ_JADSJR010000025.1"/>
</dbReference>
<sequence>MTINNLKEINDRYIAEERRKAIIERAEKKASTYNSAKKIFQMAESGECVKHGNGYIDVICHGYNINYFLSILRNTKLFKKYDNKVYQHRTCKKLFLYEQLNELGGVNFARIILS</sequence>
<dbReference type="AlphaFoldDB" id="A0A8I0WTX4"/>
<dbReference type="Proteomes" id="UP000612266">
    <property type="component" value="Unassembled WGS sequence"/>
</dbReference>
<comment type="caution">
    <text evidence="1">The sequence shown here is derived from an EMBL/GenBank/DDBJ whole genome shotgun (WGS) entry which is preliminary data.</text>
</comment>
<evidence type="ECO:0000313" key="2">
    <source>
        <dbReference type="Proteomes" id="UP000612266"/>
    </source>
</evidence>
<evidence type="ECO:0000313" key="1">
    <source>
        <dbReference type="EMBL" id="MBG2915815.1"/>
    </source>
</evidence>
<organism evidence="1 2">
    <name type="scientific">Proteus terrae subsp. cibarius</name>
    <dbReference type="NCBI Taxonomy" id="626774"/>
    <lineage>
        <taxon>Bacteria</taxon>
        <taxon>Pseudomonadati</taxon>
        <taxon>Pseudomonadota</taxon>
        <taxon>Gammaproteobacteria</taxon>
        <taxon>Enterobacterales</taxon>
        <taxon>Morganellaceae</taxon>
        <taxon>Proteus</taxon>
    </lineage>
</organism>
<name>A0A8I0WTX4_9GAMM</name>
<accession>A0A8I0WTX4</accession>